<dbReference type="AlphaFoldDB" id="A0A9W4INW7"/>
<gene>
    <name evidence="3" type="ORF">PSALAMII_LOCUS2147</name>
</gene>
<evidence type="ECO:0000313" key="3">
    <source>
        <dbReference type="EMBL" id="CAG8311179.1"/>
    </source>
</evidence>
<dbReference type="Pfam" id="PF11374">
    <property type="entry name" value="DUF3176"/>
    <property type="match status" value="1"/>
</dbReference>
<sequence length="792" mass="89139">MENRTPKAPRPTVTFAGPPRTVKVELLIYNGSPFSDHWAYWVCSKNNPDIGVMIQAAGDMGDGFKIVFKRCHNLQDDPDPPKNRITLQWIDEKYFDEKAMLNNRVPIIHDTPVCPFETSICKVKVPEMRPTEVADPVAPRETTARRHFTKNTYRHLPLSEPIGDDMYELSNMDEREAESPFSQHNCQKWIAESAAQLFKDKISTRMLPIILQQIPPIQIRNKKRRVLTGLALGCYDGWQYGVSPNAVVATIITISKGSALVVVSSCLSQLKWNRYQVPKPLYDLQILDQASRGPWGSLNALWTTTPGLATVGALVMDSSVALSPFTQQILTFPSRSSEALNGTASVRMTHEYSPDRSYYTSTGPHDPVIEESVLSGISAAYTPVEPHCSTGDCEYPDFITLGVCSKCEDITTSSVENCSALSKTWSGWKGWKDASYFDNGKIPEHIPLNCTYTTPNGVKIVPGIDYWYFPVTYETGERYMVFYRTTWTSLASEGSTPWNFQGDMYQNDHYKPPVKFLDITNPIIQFSSAKYLDRISVYTTENLIAPVEKPILTECALYYCEQQYTQNRVSVNHRLLRPSRTSPLRYVDPPPSWHDSSISPLGPPDDTKAVSDNSTYAKVSYAEWSLRGALISWLNTTNVGSAHESVFRLSSQQIPGFPASSILFDRGDLNETFSNIAHSITDILRANSRGTTILGQAFRDETYIHVRWEWVVPPIVNVVVSIGFLTATAILCRKSRAVLWKSCILPFLSSRVDTRPEHDLVFCGRVDEVEQVSKIIKVSMKEEKGNIIFTEH</sequence>
<evidence type="ECO:0000256" key="2">
    <source>
        <dbReference type="SAM" id="Phobius"/>
    </source>
</evidence>
<dbReference type="EMBL" id="CAJVPA010000088">
    <property type="protein sequence ID" value="CAG8311179.1"/>
    <property type="molecule type" value="Genomic_DNA"/>
</dbReference>
<reference evidence="3" key="1">
    <citation type="submission" date="2021-07" db="EMBL/GenBank/DDBJ databases">
        <authorList>
            <person name="Branca A.L. A."/>
        </authorList>
    </citation>
    <scope>NUCLEOTIDE SEQUENCE</scope>
</reference>
<dbReference type="PANTHER" id="PTHR35394">
    <property type="entry name" value="DUF3176 DOMAIN-CONTAINING PROTEIN"/>
    <property type="match status" value="1"/>
</dbReference>
<dbReference type="InterPro" id="IPR021514">
    <property type="entry name" value="DUF3176"/>
</dbReference>
<dbReference type="PANTHER" id="PTHR35394:SF5">
    <property type="entry name" value="DUF3176 DOMAIN-CONTAINING PROTEIN"/>
    <property type="match status" value="1"/>
</dbReference>
<dbReference type="Proteomes" id="UP001152646">
    <property type="component" value="Unassembled WGS sequence"/>
</dbReference>
<keyword evidence="2" id="KW-0812">Transmembrane</keyword>
<proteinExistence type="predicted"/>
<organism evidence="3 4">
    <name type="scientific">Penicillium salamii</name>
    <dbReference type="NCBI Taxonomy" id="1612424"/>
    <lineage>
        <taxon>Eukaryota</taxon>
        <taxon>Fungi</taxon>
        <taxon>Dikarya</taxon>
        <taxon>Ascomycota</taxon>
        <taxon>Pezizomycotina</taxon>
        <taxon>Eurotiomycetes</taxon>
        <taxon>Eurotiomycetidae</taxon>
        <taxon>Eurotiales</taxon>
        <taxon>Aspergillaceae</taxon>
        <taxon>Penicillium</taxon>
    </lineage>
</organism>
<accession>A0A9W4INW7</accession>
<comment type="caution">
    <text evidence="3">The sequence shown here is derived from an EMBL/GenBank/DDBJ whole genome shotgun (WGS) entry which is preliminary data.</text>
</comment>
<protein>
    <submittedName>
        <fullName evidence="3">Uncharacterized protein</fullName>
    </submittedName>
</protein>
<name>A0A9W4INW7_9EURO</name>
<feature type="transmembrane region" description="Helical" evidence="2">
    <location>
        <begin position="710"/>
        <end position="732"/>
    </location>
</feature>
<feature type="region of interest" description="Disordered" evidence="1">
    <location>
        <begin position="582"/>
        <end position="610"/>
    </location>
</feature>
<keyword evidence="2" id="KW-1133">Transmembrane helix</keyword>
<dbReference type="InterPro" id="IPR046670">
    <property type="entry name" value="DUF6540"/>
</dbReference>
<evidence type="ECO:0000313" key="4">
    <source>
        <dbReference type="Proteomes" id="UP001152646"/>
    </source>
</evidence>
<dbReference type="Pfam" id="PF20174">
    <property type="entry name" value="DUF6540"/>
    <property type="match status" value="1"/>
</dbReference>
<keyword evidence="2" id="KW-0472">Membrane</keyword>
<dbReference type="OrthoDB" id="5376804at2759"/>
<evidence type="ECO:0000256" key="1">
    <source>
        <dbReference type="SAM" id="MobiDB-lite"/>
    </source>
</evidence>